<keyword evidence="2" id="KW-1185">Reference proteome</keyword>
<evidence type="ECO:0000313" key="2">
    <source>
        <dbReference type="Proteomes" id="UP001497644"/>
    </source>
</evidence>
<protein>
    <submittedName>
        <fullName evidence="1">Uncharacterized protein</fullName>
    </submittedName>
</protein>
<reference evidence="1" key="1">
    <citation type="submission" date="2024-04" db="EMBL/GenBank/DDBJ databases">
        <authorList>
            <consortium name="Molecular Ecology Group"/>
        </authorList>
    </citation>
    <scope>NUCLEOTIDE SEQUENCE</scope>
</reference>
<dbReference type="Proteomes" id="UP001497644">
    <property type="component" value="Chromosome 7"/>
</dbReference>
<accession>A0AAV2P541</accession>
<gene>
    <name evidence="1" type="ORF">LPLAT_LOCUS12640</name>
</gene>
<name>A0AAV2P541_9HYME</name>
<evidence type="ECO:0000313" key="1">
    <source>
        <dbReference type="EMBL" id="CAL1687427.1"/>
    </source>
</evidence>
<dbReference type="EMBL" id="OZ034830">
    <property type="protein sequence ID" value="CAL1687427.1"/>
    <property type="molecule type" value="Genomic_DNA"/>
</dbReference>
<sequence>MINYRRYVPPQMGFPVGGTLKSRSATCATTIRRRRSRISCENVIAAPWGTGCRIARTAIFDRTSELNVEQFRMGPRSAESDLEILALRRRHPRDD</sequence>
<proteinExistence type="predicted"/>
<dbReference type="AlphaFoldDB" id="A0AAV2P541"/>
<organism evidence="1 2">
    <name type="scientific">Lasius platythorax</name>
    <dbReference type="NCBI Taxonomy" id="488582"/>
    <lineage>
        <taxon>Eukaryota</taxon>
        <taxon>Metazoa</taxon>
        <taxon>Ecdysozoa</taxon>
        <taxon>Arthropoda</taxon>
        <taxon>Hexapoda</taxon>
        <taxon>Insecta</taxon>
        <taxon>Pterygota</taxon>
        <taxon>Neoptera</taxon>
        <taxon>Endopterygota</taxon>
        <taxon>Hymenoptera</taxon>
        <taxon>Apocrita</taxon>
        <taxon>Aculeata</taxon>
        <taxon>Formicoidea</taxon>
        <taxon>Formicidae</taxon>
        <taxon>Formicinae</taxon>
        <taxon>Lasius</taxon>
        <taxon>Lasius</taxon>
    </lineage>
</organism>